<accession>A0ABV6MHI6</accession>
<dbReference type="InterPro" id="IPR009936">
    <property type="entry name" value="DUF1468"/>
</dbReference>
<dbReference type="Pfam" id="PF07331">
    <property type="entry name" value="TctB"/>
    <property type="match status" value="1"/>
</dbReference>
<evidence type="ECO:0000313" key="4">
    <source>
        <dbReference type="Proteomes" id="UP001589867"/>
    </source>
</evidence>
<dbReference type="Proteomes" id="UP001589867">
    <property type="component" value="Unassembled WGS sequence"/>
</dbReference>
<dbReference type="EMBL" id="JBHLUH010000104">
    <property type="protein sequence ID" value="MFC0534177.1"/>
    <property type="molecule type" value="Genomic_DNA"/>
</dbReference>
<dbReference type="RefSeq" id="WP_377262705.1">
    <property type="nucleotide sequence ID" value="NZ_JBHLUH010000104.1"/>
</dbReference>
<feature type="domain" description="DUF1468" evidence="2">
    <location>
        <begin position="23"/>
        <end position="174"/>
    </location>
</feature>
<reference evidence="3 4" key="1">
    <citation type="submission" date="2024-09" db="EMBL/GenBank/DDBJ databases">
        <authorList>
            <person name="Sun Q."/>
            <person name="Mori K."/>
        </authorList>
    </citation>
    <scope>NUCLEOTIDE SEQUENCE [LARGE SCALE GENOMIC DNA]</scope>
    <source>
        <strain evidence="3 4">TBRC 3947</strain>
    </source>
</reference>
<feature type="transmembrane region" description="Helical" evidence="1">
    <location>
        <begin position="51"/>
        <end position="73"/>
    </location>
</feature>
<feature type="transmembrane region" description="Helical" evidence="1">
    <location>
        <begin position="151"/>
        <end position="180"/>
    </location>
</feature>
<keyword evidence="1" id="KW-1133">Transmembrane helix</keyword>
<protein>
    <submittedName>
        <fullName evidence="3">Tripartite tricarboxylate transporter TctB family protein</fullName>
    </submittedName>
</protein>
<organism evidence="3 4">
    <name type="scientific">Phytohabitans kaempferiae</name>
    <dbReference type="NCBI Taxonomy" id="1620943"/>
    <lineage>
        <taxon>Bacteria</taxon>
        <taxon>Bacillati</taxon>
        <taxon>Actinomycetota</taxon>
        <taxon>Actinomycetes</taxon>
        <taxon>Micromonosporales</taxon>
        <taxon>Micromonosporaceae</taxon>
    </lineage>
</organism>
<evidence type="ECO:0000313" key="3">
    <source>
        <dbReference type="EMBL" id="MFC0534177.1"/>
    </source>
</evidence>
<feature type="transmembrane region" description="Helical" evidence="1">
    <location>
        <begin position="118"/>
        <end position="145"/>
    </location>
</feature>
<proteinExistence type="predicted"/>
<name>A0ABV6MHI6_9ACTN</name>
<gene>
    <name evidence="3" type="ORF">ACFFIA_41975</name>
</gene>
<evidence type="ECO:0000259" key="2">
    <source>
        <dbReference type="Pfam" id="PF07331"/>
    </source>
</evidence>
<keyword evidence="1" id="KW-0812">Transmembrane</keyword>
<evidence type="ECO:0000256" key="1">
    <source>
        <dbReference type="SAM" id="Phobius"/>
    </source>
</evidence>
<comment type="caution">
    <text evidence="3">The sequence shown here is derived from an EMBL/GenBank/DDBJ whole genome shotgun (WGS) entry which is preliminary data.</text>
</comment>
<sequence>MNDAPHPDARRSYLRKRIAALGGVWVVAALFLWQAVALPPASRPTPVSAETFPTIVGVAMVIAATGMLVEALWEYRKAQPPPEPPVAVPDEEVVTSGPHGEEIVHSWPRLAIALGATAAYVTLFFPLGYLLSTVIFLGGMGAYFWRRPVGAVVFAVALTAGVGWLFSLLGIYLPAGLVALPF</sequence>
<keyword evidence="1" id="KW-0472">Membrane</keyword>
<feature type="transmembrane region" description="Helical" evidence="1">
    <location>
        <begin position="18"/>
        <end position="39"/>
    </location>
</feature>
<keyword evidence="4" id="KW-1185">Reference proteome</keyword>